<dbReference type="AlphaFoldDB" id="A0A7I4YLT1"/>
<evidence type="ECO:0000313" key="2">
    <source>
        <dbReference type="WBParaSite" id="HCON_00113140-00001"/>
    </source>
</evidence>
<accession>A0A7I4YLT1</accession>
<evidence type="ECO:0000313" key="1">
    <source>
        <dbReference type="Proteomes" id="UP000025227"/>
    </source>
</evidence>
<dbReference type="OrthoDB" id="5897510at2759"/>
<keyword evidence="1" id="KW-1185">Reference proteome</keyword>
<proteinExistence type="predicted"/>
<name>A0A7I4YLT1_HAECO</name>
<organism evidence="1 2">
    <name type="scientific">Haemonchus contortus</name>
    <name type="common">Barber pole worm</name>
    <dbReference type="NCBI Taxonomy" id="6289"/>
    <lineage>
        <taxon>Eukaryota</taxon>
        <taxon>Metazoa</taxon>
        <taxon>Ecdysozoa</taxon>
        <taxon>Nematoda</taxon>
        <taxon>Chromadorea</taxon>
        <taxon>Rhabditida</taxon>
        <taxon>Rhabditina</taxon>
        <taxon>Rhabditomorpha</taxon>
        <taxon>Strongyloidea</taxon>
        <taxon>Trichostrongylidae</taxon>
        <taxon>Haemonchus</taxon>
    </lineage>
</organism>
<dbReference type="Proteomes" id="UP000025227">
    <property type="component" value="Unplaced"/>
</dbReference>
<reference evidence="2" key="1">
    <citation type="submission" date="2020-12" db="UniProtKB">
        <authorList>
            <consortium name="WormBaseParasite"/>
        </authorList>
    </citation>
    <scope>IDENTIFICATION</scope>
    <source>
        <strain evidence="2">MHco3</strain>
    </source>
</reference>
<protein>
    <submittedName>
        <fullName evidence="2">Type I-E CRISPR-associated protein Cse2/CasB</fullName>
    </submittedName>
</protein>
<dbReference type="WBParaSite" id="HCON_00113140-00001">
    <property type="protein sequence ID" value="HCON_00113140-00001"/>
    <property type="gene ID" value="HCON_00113140"/>
</dbReference>
<sequence length="95" mass="10951">MNSRTVADEMVRILHALNEKNVDPRVPGAIHWIILAARDRDEWRRCWRPLEEIDDQRDDSGPKAFRFGRITEGSMETLVANGRTGLRPQGAERAR</sequence>